<protein>
    <recommendedName>
        <fullName evidence="6">Xylanolytic transcriptional activator regulatory domain-containing protein</fullName>
    </recommendedName>
</protein>
<keyword evidence="3" id="KW-0805">Transcription regulation</keyword>
<dbReference type="Pfam" id="PF04082">
    <property type="entry name" value="Fungal_trans"/>
    <property type="match status" value="1"/>
</dbReference>
<keyword evidence="2" id="KW-0479">Metal-binding</keyword>
<dbReference type="GeneID" id="37078342"/>
<dbReference type="OrthoDB" id="2943660at2759"/>
<evidence type="ECO:0000256" key="5">
    <source>
        <dbReference type="ARBA" id="ARBA00023242"/>
    </source>
</evidence>
<dbReference type="PANTHER" id="PTHR47338">
    <property type="entry name" value="ZN(II)2CYS6 TRANSCRIPTION FACTOR (EUROFUNG)-RELATED"/>
    <property type="match status" value="1"/>
</dbReference>
<dbReference type="GO" id="GO:0008270">
    <property type="term" value="F:zinc ion binding"/>
    <property type="evidence" value="ECO:0007669"/>
    <property type="project" value="InterPro"/>
</dbReference>
<reference evidence="7 8" key="1">
    <citation type="submission" date="2016-12" db="EMBL/GenBank/DDBJ databases">
        <title>The genomes of Aspergillus section Nigri reveals drivers in fungal speciation.</title>
        <authorList>
            <consortium name="DOE Joint Genome Institute"/>
            <person name="Vesth T.C."/>
            <person name="Nybo J."/>
            <person name="Theobald S."/>
            <person name="Brandl J."/>
            <person name="Frisvad J.C."/>
            <person name="Nielsen K.F."/>
            <person name="Lyhne E.K."/>
            <person name="Kogle M.E."/>
            <person name="Kuo A."/>
            <person name="Riley R."/>
            <person name="Clum A."/>
            <person name="Nolan M."/>
            <person name="Lipzen A."/>
            <person name="Salamov A."/>
            <person name="Henrissat B."/>
            <person name="Wiebenga A."/>
            <person name="De Vries R.P."/>
            <person name="Grigoriev I.V."/>
            <person name="Mortensen U.H."/>
            <person name="Andersen M.R."/>
            <person name="Baker S.E."/>
        </authorList>
    </citation>
    <scope>NUCLEOTIDE SEQUENCE [LARGE SCALE GENOMIC DNA]</scope>
    <source>
        <strain evidence="7 8">JOP 1030-1</strain>
    </source>
</reference>
<dbReference type="Proteomes" id="UP000248349">
    <property type="component" value="Unassembled WGS sequence"/>
</dbReference>
<organism evidence="7 8">
    <name type="scientific">Aspergillus saccharolyticus JOP 1030-1</name>
    <dbReference type="NCBI Taxonomy" id="1450539"/>
    <lineage>
        <taxon>Eukaryota</taxon>
        <taxon>Fungi</taxon>
        <taxon>Dikarya</taxon>
        <taxon>Ascomycota</taxon>
        <taxon>Pezizomycotina</taxon>
        <taxon>Eurotiomycetes</taxon>
        <taxon>Eurotiomycetidae</taxon>
        <taxon>Eurotiales</taxon>
        <taxon>Aspergillaceae</taxon>
        <taxon>Aspergillus</taxon>
        <taxon>Aspergillus subgen. Circumdati</taxon>
    </lineage>
</organism>
<evidence type="ECO:0000313" key="7">
    <source>
        <dbReference type="EMBL" id="PYH49448.1"/>
    </source>
</evidence>
<evidence type="ECO:0000259" key="6">
    <source>
        <dbReference type="Pfam" id="PF04082"/>
    </source>
</evidence>
<evidence type="ECO:0000256" key="2">
    <source>
        <dbReference type="ARBA" id="ARBA00022723"/>
    </source>
</evidence>
<evidence type="ECO:0000256" key="1">
    <source>
        <dbReference type="ARBA" id="ARBA00004123"/>
    </source>
</evidence>
<accession>A0A319ACY4</accession>
<evidence type="ECO:0000313" key="8">
    <source>
        <dbReference type="Proteomes" id="UP000248349"/>
    </source>
</evidence>
<gene>
    <name evidence="7" type="ORF">BP01DRAFT_379016</name>
</gene>
<dbReference type="EMBL" id="KZ821219">
    <property type="protein sequence ID" value="PYH49448.1"/>
    <property type="molecule type" value="Genomic_DNA"/>
</dbReference>
<keyword evidence="4" id="KW-0804">Transcription</keyword>
<keyword evidence="5" id="KW-0539">Nucleus</keyword>
<dbReference type="GO" id="GO:0003677">
    <property type="term" value="F:DNA binding"/>
    <property type="evidence" value="ECO:0007669"/>
    <property type="project" value="InterPro"/>
</dbReference>
<dbReference type="RefSeq" id="XP_025435430.1">
    <property type="nucleotide sequence ID" value="XM_025577113.1"/>
</dbReference>
<dbReference type="PANTHER" id="PTHR47338:SF9">
    <property type="entry name" value="ZN(II)2CYS6 TRANSCRIPTION FACTOR (EUROFUNG)"/>
    <property type="match status" value="1"/>
</dbReference>
<evidence type="ECO:0000256" key="4">
    <source>
        <dbReference type="ARBA" id="ARBA00023163"/>
    </source>
</evidence>
<dbReference type="InterPro" id="IPR007219">
    <property type="entry name" value="XnlR_reg_dom"/>
</dbReference>
<dbReference type="AlphaFoldDB" id="A0A319ACY4"/>
<dbReference type="GO" id="GO:0005634">
    <property type="term" value="C:nucleus"/>
    <property type="evidence" value="ECO:0007669"/>
    <property type="project" value="UniProtKB-SubCell"/>
</dbReference>
<comment type="subcellular location">
    <subcellularLocation>
        <location evidence="1">Nucleus</location>
    </subcellularLocation>
</comment>
<dbReference type="GO" id="GO:0000981">
    <property type="term" value="F:DNA-binding transcription factor activity, RNA polymerase II-specific"/>
    <property type="evidence" value="ECO:0007669"/>
    <property type="project" value="InterPro"/>
</dbReference>
<evidence type="ECO:0000256" key="3">
    <source>
        <dbReference type="ARBA" id="ARBA00023015"/>
    </source>
</evidence>
<proteinExistence type="predicted"/>
<keyword evidence="8" id="KW-1185">Reference proteome</keyword>
<feature type="domain" description="Xylanolytic transcriptional activator regulatory" evidence="6">
    <location>
        <begin position="134"/>
        <end position="269"/>
    </location>
</feature>
<dbReference type="STRING" id="1450539.A0A319ACY4"/>
<dbReference type="GO" id="GO:0006351">
    <property type="term" value="P:DNA-templated transcription"/>
    <property type="evidence" value="ECO:0007669"/>
    <property type="project" value="InterPro"/>
</dbReference>
<sequence length="636" mass="71073">MNTNSSYLIRTSFSFLAPRWAAAKVSGSAGVAVAPRASRQETRERLSQLESRVERIDGFFQTLTKQLPPHSAPSPQTQPFLQRVLQDPAQAVTPAQGIAPLQSFDPTRCFYPPPEVLSLLVDVHIEKIHGQPLPLFDKDKLCVQSRHFPDFLLQAFLALTLLFAEPQFYRNAKKQAIDLYLRSARPTVIQLAAEGTPSLPVLQALCLLTLCDLAAGRHARVWMNVGIAARLVLCFPAAGTGSATEKDSSMRDDQRRCCWSVYILERVFAAGPSLLGSSSLDPLSQMGYPASPPRPRSLVANDDGSVPNAFPTIRAAGDLGIQAYCLQVTGLWYEVLGYLRERLVNATDDDPWIASSRYHTLVAHYYEFETGISQRHRYRNLGFHTITASELLQHKEYWTAWLYLQVTFHAGQALLHHPLFHITHNRRASSKLPPPSFLQQTIDQSLLHAGWPTRLVRTWGKHGIEVNDPFLGQLVATAASIHWIFQFASERTIADRARADFEQCRRFLTDLMARWPHVAGMVDKLGYLQSLLSTQGTGTSSIPPFKWSAMWDLLDPHPPHNSVEKCHSGFVPGGQPLSTQYLVPLRESSPDRSASWQDDPVLPSSEWNNSDLFNLLDIPYFGSGLSQPGLEWPGEL</sequence>
<dbReference type="CDD" id="cd12148">
    <property type="entry name" value="fungal_TF_MHR"/>
    <property type="match status" value="1"/>
</dbReference>
<name>A0A319ACY4_9EURO</name>
<dbReference type="InterPro" id="IPR050815">
    <property type="entry name" value="TF_fung"/>
</dbReference>